<evidence type="ECO:0000259" key="2">
    <source>
        <dbReference type="Pfam" id="PF07883"/>
    </source>
</evidence>
<dbReference type="RefSeq" id="WP_189448538.1">
    <property type="nucleotide sequence ID" value="NZ_BMXY01000001.1"/>
</dbReference>
<comment type="caution">
    <text evidence="3">The sequence shown here is derived from an EMBL/GenBank/DDBJ whole genome shotgun (WGS) entry which is preliminary data.</text>
</comment>
<reference evidence="4" key="1">
    <citation type="journal article" date="2019" name="Int. J. Syst. Evol. Microbiol.">
        <title>The Global Catalogue of Microorganisms (GCM) 10K type strain sequencing project: providing services to taxonomists for standard genome sequencing and annotation.</title>
        <authorList>
            <consortium name="The Broad Institute Genomics Platform"/>
            <consortium name="The Broad Institute Genome Sequencing Center for Infectious Disease"/>
            <person name="Wu L."/>
            <person name="Ma J."/>
        </authorList>
    </citation>
    <scope>NUCLEOTIDE SEQUENCE [LARGE SCALE GENOMIC DNA]</scope>
    <source>
        <strain evidence="4">KCTC 22558</strain>
    </source>
</reference>
<evidence type="ECO:0000313" key="4">
    <source>
        <dbReference type="Proteomes" id="UP000643403"/>
    </source>
</evidence>
<organism evidence="3 4">
    <name type="scientific">Cognatilysobacter xinjiangensis</name>
    <dbReference type="NCBI Taxonomy" id="546892"/>
    <lineage>
        <taxon>Bacteria</taxon>
        <taxon>Pseudomonadati</taxon>
        <taxon>Pseudomonadota</taxon>
        <taxon>Gammaproteobacteria</taxon>
        <taxon>Lysobacterales</taxon>
        <taxon>Lysobacteraceae</taxon>
        <taxon>Cognatilysobacter</taxon>
    </lineage>
</organism>
<dbReference type="SUPFAM" id="SSF51182">
    <property type="entry name" value="RmlC-like cupins"/>
    <property type="match status" value="1"/>
</dbReference>
<feature type="domain" description="Cupin type-2" evidence="2">
    <location>
        <begin position="25"/>
        <end position="97"/>
    </location>
</feature>
<keyword evidence="1" id="KW-0479">Metal-binding</keyword>
<dbReference type="EMBL" id="BMXY01000001">
    <property type="protein sequence ID" value="GGZ62696.1"/>
    <property type="molecule type" value="Genomic_DNA"/>
</dbReference>
<evidence type="ECO:0000313" key="3">
    <source>
        <dbReference type="EMBL" id="GGZ62696.1"/>
    </source>
</evidence>
<dbReference type="InterPro" id="IPR013096">
    <property type="entry name" value="Cupin_2"/>
</dbReference>
<dbReference type="InterPro" id="IPR014710">
    <property type="entry name" value="RmlC-like_jellyroll"/>
</dbReference>
<gene>
    <name evidence="3" type="primary">tcmJ</name>
    <name evidence="3" type="ORF">GCM10008101_16140</name>
</gene>
<sequence>MHTKKLKLGQGFRVAFEVRRAQCAEMVLAPGDSEGGDDNRHHGADQWLYVVDGRGVAIVETEGRKRRVALEPGRLLVIEKGERHEIRNTGTALLRTINFYYPPAFRRDGEPKGPGRKRASR</sequence>
<name>A0ABQ3BZK4_9GAMM</name>
<dbReference type="PANTHER" id="PTHR35848">
    <property type="entry name" value="OXALATE-BINDING PROTEIN"/>
    <property type="match status" value="1"/>
</dbReference>
<dbReference type="PANTHER" id="PTHR35848:SF6">
    <property type="entry name" value="CUPIN TYPE-2 DOMAIN-CONTAINING PROTEIN"/>
    <property type="match status" value="1"/>
</dbReference>
<dbReference type="Proteomes" id="UP000643403">
    <property type="component" value="Unassembled WGS sequence"/>
</dbReference>
<dbReference type="InterPro" id="IPR051610">
    <property type="entry name" value="GPI/OXD"/>
</dbReference>
<protein>
    <submittedName>
        <fullName evidence="3">Cupin</fullName>
    </submittedName>
</protein>
<accession>A0ABQ3BZK4</accession>
<evidence type="ECO:0000256" key="1">
    <source>
        <dbReference type="ARBA" id="ARBA00022723"/>
    </source>
</evidence>
<dbReference type="Gene3D" id="2.60.120.10">
    <property type="entry name" value="Jelly Rolls"/>
    <property type="match status" value="1"/>
</dbReference>
<dbReference type="Pfam" id="PF07883">
    <property type="entry name" value="Cupin_2"/>
    <property type="match status" value="1"/>
</dbReference>
<proteinExistence type="predicted"/>
<keyword evidence="4" id="KW-1185">Reference proteome</keyword>
<dbReference type="InterPro" id="IPR011051">
    <property type="entry name" value="RmlC_Cupin_sf"/>
</dbReference>